<evidence type="ECO:0000256" key="3">
    <source>
        <dbReference type="PROSITE-ProRule" id="PRU00176"/>
    </source>
</evidence>
<proteinExistence type="predicted"/>
<dbReference type="CTD" id="20236343"/>
<dbReference type="SUPFAM" id="SSF54928">
    <property type="entry name" value="RNA-binding domain, RBD"/>
    <property type="match status" value="3"/>
</dbReference>
<dbReference type="EMBL" id="KB202953">
    <property type="protein sequence ID" value="ESO87109.1"/>
    <property type="molecule type" value="Genomic_DNA"/>
</dbReference>
<evidence type="ECO:0000313" key="6">
    <source>
        <dbReference type="EMBL" id="ESO87109.1"/>
    </source>
</evidence>
<dbReference type="STRING" id="225164.V4BE62"/>
<evidence type="ECO:0000313" key="7">
    <source>
        <dbReference type="Proteomes" id="UP000030746"/>
    </source>
</evidence>
<keyword evidence="7" id="KW-1185">Reference proteome</keyword>
<sequence length="709" mass="77902">MAGGNTGIAFVPATQYSDLRGGTFLNLDAYSTTNPEIAQPSDTGPVLYTNMTQGGQVGGFPHMDFSQDFGFDGGKGKRARYDNRNAPSKKKKGGAVVEPFKPGERATIFLGGLSPNCEERDLWDLFSQSEIPLKAVRKKYGKPFGHIDLQNPKDLNNVLAMNGLMFMGCALRLEKSSASAPAATLSTEGKDVKTLFIANLAASVTEEVLEEYFPDCDEVRLPVDRYGNHTGFAFLKYNSQERVKELIEKQQGQILEGNAMILDYAAGKSSAHRGPTESEKDPKNLFVGNLDPDVQKDDIGKLFPDAREVRFPNDGKTSYCFVRFDTEEAAKSAKISKQGVELHGKELIIDYAAAKQRKEKDKGEGSGGTKIIVVKNMSFKTSEVRLRQEFPIVEHIRMVYFPGTDRPKGYAFLEFPCVDDTDDVYNEINQDGKTVDGRVLIAEYALEKGSKAYKERGSQLDDERLMDSHRKSLWGPQGMAYEGFMNEQGHGYQGAMPMGGNRRFGGPFGAGFQCNSSWAAGWGGNDGYGTSGMGAMGQDDGGYVEEDFDIYGNLVQNQSFKQKKKKKQVQEEDEVEYVDAPEFGADMGLPMSFTGRSGEGEKPSKPQQQKRSNNQQQNRFRNTSADISEEARNSGWGYKAKSKETAVGFGEISARAKASGWGTGSRGGRGGQRGGGQKRYNKQSSEEVMEVDDSSMGLPFSFTGRTGKR</sequence>
<gene>
    <name evidence="6" type="ORF">LOTGIDRAFT_154598</name>
</gene>
<name>V4BE62_LOTGI</name>
<feature type="domain" description="RRM" evidence="5">
    <location>
        <begin position="370"/>
        <end position="447"/>
    </location>
</feature>
<protein>
    <recommendedName>
        <fullName evidence="5">RRM domain-containing protein</fullName>
    </recommendedName>
</protein>
<feature type="compositionally biased region" description="Low complexity" evidence="4">
    <location>
        <begin position="607"/>
        <end position="622"/>
    </location>
</feature>
<dbReference type="PANTHER" id="PTHR23236:SF119">
    <property type="entry name" value="NUCLEAR RNA-BINDING PROTEIN SART-3"/>
    <property type="match status" value="1"/>
</dbReference>
<feature type="compositionally biased region" description="Gly residues" evidence="4">
    <location>
        <begin position="661"/>
        <end position="677"/>
    </location>
</feature>
<keyword evidence="1" id="KW-0677">Repeat</keyword>
<accession>V4BE62</accession>
<feature type="region of interest" description="Disordered" evidence="4">
    <location>
        <begin position="268"/>
        <end position="287"/>
    </location>
</feature>
<dbReference type="SMART" id="SM00360">
    <property type="entry name" value="RRM"/>
    <property type="match status" value="4"/>
</dbReference>
<feature type="domain" description="RRM" evidence="5">
    <location>
        <begin position="193"/>
        <end position="267"/>
    </location>
</feature>
<dbReference type="GeneID" id="20236343"/>
<feature type="compositionally biased region" description="Basic and acidic residues" evidence="4">
    <location>
        <begin position="274"/>
        <end position="283"/>
    </location>
</feature>
<dbReference type="InterPro" id="IPR000504">
    <property type="entry name" value="RRM_dom"/>
</dbReference>
<evidence type="ECO:0000256" key="2">
    <source>
        <dbReference type="ARBA" id="ARBA00022884"/>
    </source>
</evidence>
<organism evidence="6 7">
    <name type="scientific">Lottia gigantea</name>
    <name type="common">Giant owl limpet</name>
    <dbReference type="NCBI Taxonomy" id="225164"/>
    <lineage>
        <taxon>Eukaryota</taxon>
        <taxon>Metazoa</taxon>
        <taxon>Spiralia</taxon>
        <taxon>Lophotrochozoa</taxon>
        <taxon>Mollusca</taxon>
        <taxon>Gastropoda</taxon>
        <taxon>Patellogastropoda</taxon>
        <taxon>Lottioidea</taxon>
        <taxon>Lottiidae</taxon>
        <taxon>Lottia</taxon>
    </lineage>
</organism>
<keyword evidence="2 3" id="KW-0694">RNA-binding</keyword>
<dbReference type="Gene3D" id="3.30.70.330">
    <property type="match status" value="4"/>
</dbReference>
<evidence type="ECO:0000259" key="5">
    <source>
        <dbReference type="PROSITE" id="PS50102"/>
    </source>
</evidence>
<evidence type="ECO:0000256" key="1">
    <source>
        <dbReference type="ARBA" id="ARBA00022737"/>
    </source>
</evidence>
<evidence type="ECO:0000256" key="4">
    <source>
        <dbReference type="SAM" id="MobiDB-lite"/>
    </source>
</evidence>
<feature type="region of interest" description="Disordered" evidence="4">
    <location>
        <begin position="559"/>
        <end position="640"/>
    </location>
</feature>
<feature type="region of interest" description="Disordered" evidence="4">
    <location>
        <begin position="655"/>
        <end position="709"/>
    </location>
</feature>
<dbReference type="PANTHER" id="PTHR23236">
    <property type="entry name" value="EUKARYOTIC TRANSLATION INITIATION FACTOR 4B/4H"/>
    <property type="match status" value="1"/>
</dbReference>
<dbReference type="Pfam" id="PF00076">
    <property type="entry name" value="RRM_1"/>
    <property type="match status" value="4"/>
</dbReference>
<feature type="domain" description="RRM" evidence="5">
    <location>
        <begin position="283"/>
        <end position="354"/>
    </location>
</feature>
<feature type="domain" description="RRM" evidence="5">
    <location>
        <begin position="106"/>
        <end position="178"/>
    </location>
</feature>
<dbReference type="PROSITE" id="PS50102">
    <property type="entry name" value="RRM"/>
    <property type="match status" value="4"/>
</dbReference>
<dbReference type="Proteomes" id="UP000030746">
    <property type="component" value="Unassembled WGS sequence"/>
</dbReference>
<dbReference type="CDD" id="cd00590">
    <property type="entry name" value="RRM_SF"/>
    <property type="match status" value="1"/>
</dbReference>
<dbReference type="HOGENOM" id="CLU_389482_0_0_1"/>
<dbReference type="AlphaFoldDB" id="V4BE62"/>
<dbReference type="KEGG" id="lgi:LOTGIDRAFT_154598"/>
<dbReference type="OrthoDB" id="167718at2759"/>
<dbReference type="RefSeq" id="XP_009062061.1">
    <property type="nucleotide sequence ID" value="XM_009063813.1"/>
</dbReference>
<dbReference type="InterPro" id="IPR035979">
    <property type="entry name" value="RBD_domain_sf"/>
</dbReference>
<reference evidence="6 7" key="1">
    <citation type="journal article" date="2013" name="Nature">
        <title>Insights into bilaterian evolution from three spiralian genomes.</title>
        <authorList>
            <person name="Simakov O."/>
            <person name="Marletaz F."/>
            <person name="Cho S.J."/>
            <person name="Edsinger-Gonzales E."/>
            <person name="Havlak P."/>
            <person name="Hellsten U."/>
            <person name="Kuo D.H."/>
            <person name="Larsson T."/>
            <person name="Lv J."/>
            <person name="Arendt D."/>
            <person name="Savage R."/>
            <person name="Osoegawa K."/>
            <person name="de Jong P."/>
            <person name="Grimwood J."/>
            <person name="Chapman J.A."/>
            <person name="Shapiro H."/>
            <person name="Aerts A."/>
            <person name="Otillar R.P."/>
            <person name="Terry A.Y."/>
            <person name="Boore J.L."/>
            <person name="Grigoriev I.V."/>
            <person name="Lindberg D.R."/>
            <person name="Seaver E.C."/>
            <person name="Weisblat D.A."/>
            <person name="Putnam N.H."/>
            <person name="Rokhsar D.S."/>
        </authorList>
    </citation>
    <scope>NUCLEOTIDE SEQUENCE [LARGE SCALE GENOMIC DNA]</scope>
</reference>
<dbReference type="InterPro" id="IPR012677">
    <property type="entry name" value="Nucleotide-bd_a/b_plait_sf"/>
</dbReference>
<dbReference type="OMA" id="FGYSGYD"/>
<dbReference type="GO" id="GO:0003723">
    <property type="term" value="F:RNA binding"/>
    <property type="evidence" value="ECO:0007669"/>
    <property type="project" value="UniProtKB-UniRule"/>
</dbReference>